<organism evidence="2 3">
    <name type="scientific">Brevibacterium luteolum</name>
    <dbReference type="NCBI Taxonomy" id="199591"/>
    <lineage>
        <taxon>Bacteria</taxon>
        <taxon>Bacillati</taxon>
        <taxon>Actinomycetota</taxon>
        <taxon>Actinomycetes</taxon>
        <taxon>Micrococcales</taxon>
        <taxon>Brevibacteriaceae</taxon>
        <taxon>Brevibacterium</taxon>
    </lineage>
</organism>
<accession>A0A6G8KW66</accession>
<name>A0A6G8KW66_9MICO</name>
<dbReference type="Proteomes" id="UP000501518">
    <property type="component" value="Chromosome"/>
</dbReference>
<dbReference type="GO" id="GO:0052618">
    <property type="term" value="F:coenzyme F420-0:L-glutamate ligase activity"/>
    <property type="evidence" value="ECO:0007669"/>
    <property type="project" value="TreeGrafter"/>
</dbReference>
<dbReference type="EMBL" id="CP035810">
    <property type="protein sequence ID" value="QIN28861.1"/>
    <property type="molecule type" value="Genomic_DNA"/>
</dbReference>
<keyword evidence="2" id="KW-0436">Ligase</keyword>
<dbReference type="Gene3D" id="3.30.1330.100">
    <property type="entry name" value="CofE-like"/>
    <property type="match status" value="1"/>
</dbReference>
<reference evidence="2 3" key="1">
    <citation type="submission" date="2019-02" db="EMBL/GenBank/DDBJ databases">
        <title>Complete Genome Sequence and Methylome Analysis of Brevibacterium luteolum NEB1784.</title>
        <authorList>
            <person name="Fomenkov A."/>
            <person name="Roberts R.J."/>
        </authorList>
    </citation>
    <scope>NUCLEOTIDE SEQUENCE [LARGE SCALE GENOMIC DNA]</scope>
    <source>
        <strain evidence="2 3">NEB1784</strain>
    </source>
</reference>
<dbReference type="Gene3D" id="3.90.1660.10">
    <property type="entry name" value="CofE-like domain"/>
    <property type="match status" value="1"/>
</dbReference>
<evidence type="ECO:0000313" key="3">
    <source>
        <dbReference type="Proteomes" id="UP000501518"/>
    </source>
</evidence>
<protein>
    <submittedName>
        <fullName evidence="2">F420-0--gamma-glutamyl ligase</fullName>
    </submittedName>
</protein>
<dbReference type="KEGG" id="blut:EW640_05895"/>
<dbReference type="InterPro" id="IPR002847">
    <property type="entry name" value="F420-0_gamma-glut_ligase-dom"/>
</dbReference>
<dbReference type="PANTHER" id="PTHR47917">
    <property type="match status" value="1"/>
</dbReference>
<dbReference type="Pfam" id="PF01996">
    <property type="entry name" value="F420_ligase"/>
    <property type="match status" value="1"/>
</dbReference>
<evidence type="ECO:0000313" key="2">
    <source>
        <dbReference type="EMBL" id="QIN28861.1"/>
    </source>
</evidence>
<evidence type="ECO:0000259" key="1">
    <source>
        <dbReference type="Pfam" id="PF01996"/>
    </source>
</evidence>
<feature type="domain" description="Coenzyme F420:L-glutamate ligase-like" evidence="1">
    <location>
        <begin position="26"/>
        <end position="239"/>
    </location>
</feature>
<gene>
    <name evidence="2" type="ORF">EW640_05895</name>
</gene>
<dbReference type="AlphaFoldDB" id="A0A6G8KW66"/>
<proteinExistence type="predicted"/>
<dbReference type="SUPFAM" id="SSF144010">
    <property type="entry name" value="CofE-like"/>
    <property type="match status" value="1"/>
</dbReference>
<dbReference type="PANTHER" id="PTHR47917:SF1">
    <property type="entry name" value="COENZYME F420:L-GLUTAMATE LIGASE"/>
    <property type="match status" value="1"/>
</dbReference>
<sequence>MEAMNGPAPTPPPSSRLLTAYAIPGIRQISPGDDLAVEISWAIANNRIQIKDGDILVIASKLVAKADGLIRTAADRTEFERLVTEYSTGTVAARTFHTARGPATVAITRTPIGTVQAAGGLDRSNTGTRDGAGGSDTVLLQPADPDAAAEKLRAKLSRELGATLGIVISDSTSRPWRAGVADIAIGAAGIEVLDDQRGRLDDSGRRQGVTVRAIADEIAAAADLVKGAARGLPAAVVRGMGAHVRTGGGNARELGREFVEDWFRYGHVEAVHRSLGCGRLDVAPASADGDDDILTKVSRALAVVRRGAARTPGQSAWRMRVAGSGGQILISPADTPARSSAGGHPLIEATLGLGALVDRLQSALWCEDLQGNTQYTWADNGSPTGARLSIELAHPQP</sequence>